<name>A0ABS9XSG7_9ACTN</name>
<sequence length="202" mass="22247">MARTKGDHEARRRDVSEAVWQVMATRGFSGLTLRAVADQLRATTGLLTHYFPNKRALVTYALDLLEERTASRPRRPAGEGIEALRAALLDMLPLTEETTSTNRIWVSSWDQALSDPDLTDAYARKYAQSRATLRDRVAAAQELGDLPPGDPEHIAAGVQSFVLGLVVQALFAPSAFTPSRQIELLEEHLAAIAVPRPLEDPH</sequence>
<keyword evidence="8" id="KW-1185">Reference proteome</keyword>
<dbReference type="PROSITE" id="PS01081">
    <property type="entry name" value="HTH_TETR_1"/>
    <property type="match status" value="1"/>
</dbReference>
<comment type="caution">
    <text evidence="7">The sequence shown here is derived from an EMBL/GenBank/DDBJ whole genome shotgun (WGS) entry which is preliminary data.</text>
</comment>
<keyword evidence="1" id="KW-0678">Repressor</keyword>
<feature type="domain" description="HTH tetR-type" evidence="6">
    <location>
        <begin position="9"/>
        <end position="69"/>
    </location>
</feature>
<organism evidence="7 8">
    <name type="scientific">Streptomyces spinosisporus</name>
    <dbReference type="NCBI Taxonomy" id="2927582"/>
    <lineage>
        <taxon>Bacteria</taxon>
        <taxon>Bacillati</taxon>
        <taxon>Actinomycetota</taxon>
        <taxon>Actinomycetes</taxon>
        <taxon>Kitasatosporales</taxon>
        <taxon>Streptomycetaceae</taxon>
        <taxon>Streptomyces</taxon>
    </lineage>
</organism>
<keyword evidence="3 5" id="KW-0238">DNA-binding</keyword>
<dbReference type="PROSITE" id="PS50977">
    <property type="entry name" value="HTH_TETR_2"/>
    <property type="match status" value="1"/>
</dbReference>
<feature type="DNA-binding region" description="H-T-H motif" evidence="5">
    <location>
        <begin position="32"/>
        <end position="51"/>
    </location>
</feature>
<dbReference type="InterPro" id="IPR036271">
    <property type="entry name" value="Tet_transcr_reg_TetR-rel_C_sf"/>
</dbReference>
<dbReference type="InterPro" id="IPR023772">
    <property type="entry name" value="DNA-bd_HTH_TetR-type_CS"/>
</dbReference>
<dbReference type="InterPro" id="IPR039538">
    <property type="entry name" value="BetI_C"/>
</dbReference>
<evidence type="ECO:0000313" key="7">
    <source>
        <dbReference type="EMBL" id="MCI3245010.1"/>
    </source>
</evidence>
<dbReference type="Pfam" id="PF13977">
    <property type="entry name" value="TetR_C_6"/>
    <property type="match status" value="1"/>
</dbReference>
<reference evidence="7" key="1">
    <citation type="submission" date="2022-03" db="EMBL/GenBank/DDBJ databases">
        <title>Streptomyces 7R015 and 7R016 isolated from Barleria lupulina in Thailand.</title>
        <authorList>
            <person name="Kanchanasin P."/>
            <person name="Phongsopitanun W."/>
            <person name="Tanasupawat S."/>
        </authorList>
    </citation>
    <scope>NUCLEOTIDE SEQUENCE</scope>
    <source>
        <strain evidence="7">7R016</strain>
    </source>
</reference>
<dbReference type="RefSeq" id="WP_016430180.1">
    <property type="nucleotide sequence ID" value="NZ_JALDAX010000018.1"/>
</dbReference>
<dbReference type="Proteomes" id="UP001165270">
    <property type="component" value="Unassembled WGS sequence"/>
</dbReference>
<dbReference type="PANTHER" id="PTHR30055:SF148">
    <property type="entry name" value="TETR-FAMILY TRANSCRIPTIONAL REGULATOR"/>
    <property type="match status" value="1"/>
</dbReference>
<evidence type="ECO:0000256" key="4">
    <source>
        <dbReference type="ARBA" id="ARBA00023163"/>
    </source>
</evidence>
<keyword evidence="4" id="KW-0804">Transcription</keyword>
<dbReference type="InterPro" id="IPR050109">
    <property type="entry name" value="HTH-type_TetR-like_transc_reg"/>
</dbReference>
<dbReference type="PANTHER" id="PTHR30055">
    <property type="entry name" value="HTH-TYPE TRANSCRIPTIONAL REGULATOR RUTR"/>
    <property type="match status" value="1"/>
</dbReference>
<evidence type="ECO:0000256" key="2">
    <source>
        <dbReference type="ARBA" id="ARBA00023015"/>
    </source>
</evidence>
<accession>A0ABS9XSG7</accession>
<evidence type="ECO:0000256" key="1">
    <source>
        <dbReference type="ARBA" id="ARBA00022491"/>
    </source>
</evidence>
<evidence type="ECO:0000256" key="3">
    <source>
        <dbReference type="ARBA" id="ARBA00023125"/>
    </source>
</evidence>
<evidence type="ECO:0000256" key="5">
    <source>
        <dbReference type="PROSITE-ProRule" id="PRU00335"/>
    </source>
</evidence>
<proteinExistence type="predicted"/>
<dbReference type="InterPro" id="IPR001647">
    <property type="entry name" value="HTH_TetR"/>
</dbReference>
<dbReference type="Gene3D" id="1.10.357.10">
    <property type="entry name" value="Tetracycline Repressor, domain 2"/>
    <property type="match status" value="1"/>
</dbReference>
<keyword evidence="2" id="KW-0805">Transcription regulation</keyword>
<dbReference type="SUPFAM" id="SSF46689">
    <property type="entry name" value="Homeodomain-like"/>
    <property type="match status" value="1"/>
</dbReference>
<dbReference type="Pfam" id="PF00440">
    <property type="entry name" value="TetR_N"/>
    <property type="match status" value="1"/>
</dbReference>
<protein>
    <submittedName>
        <fullName evidence="7">TetR family transcriptional regulator</fullName>
    </submittedName>
</protein>
<dbReference type="EMBL" id="JALDAX010000018">
    <property type="protein sequence ID" value="MCI3245010.1"/>
    <property type="molecule type" value="Genomic_DNA"/>
</dbReference>
<evidence type="ECO:0000313" key="8">
    <source>
        <dbReference type="Proteomes" id="UP001165270"/>
    </source>
</evidence>
<gene>
    <name evidence="7" type="ORF">MQN93_35400</name>
</gene>
<evidence type="ECO:0000259" key="6">
    <source>
        <dbReference type="PROSITE" id="PS50977"/>
    </source>
</evidence>
<dbReference type="InterPro" id="IPR009057">
    <property type="entry name" value="Homeodomain-like_sf"/>
</dbReference>
<dbReference type="SUPFAM" id="SSF48498">
    <property type="entry name" value="Tetracyclin repressor-like, C-terminal domain"/>
    <property type="match status" value="1"/>
</dbReference>